<dbReference type="Proteomes" id="UP000198635">
    <property type="component" value="Unassembled WGS sequence"/>
</dbReference>
<organism evidence="1 2">
    <name type="scientific">Desulfomicrobium apsheronum</name>
    <dbReference type="NCBI Taxonomy" id="52560"/>
    <lineage>
        <taxon>Bacteria</taxon>
        <taxon>Pseudomonadati</taxon>
        <taxon>Thermodesulfobacteriota</taxon>
        <taxon>Desulfovibrionia</taxon>
        <taxon>Desulfovibrionales</taxon>
        <taxon>Desulfomicrobiaceae</taxon>
        <taxon>Desulfomicrobium</taxon>
    </lineage>
</organism>
<evidence type="ECO:0000313" key="1">
    <source>
        <dbReference type="EMBL" id="SFJ13572.1"/>
    </source>
</evidence>
<dbReference type="RefSeq" id="WP_143075502.1">
    <property type="nucleotide sequence ID" value="NZ_FORX01000001.1"/>
</dbReference>
<gene>
    <name evidence="1" type="ORF">SAMN04488082_101408</name>
</gene>
<evidence type="ECO:0000313" key="2">
    <source>
        <dbReference type="Proteomes" id="UP000198635"/>
    </source>
</evidence>
<reference evidence="2" key="1">
    <citation type="submission" date="2016-10" db="EMBL/GenBank/DDBJ databases">
        <authorList>
            <person name="Varghese N."/>
            <person name="Submissions S."/>
        </authorList>
    </citation>
    <scope>NUCLEOTIDE SEQUENCE [LARGE SCALE GENOMIC DNA]</scope>
    <source>
        <strain evidence="2">DSM 5918</strain>
    </source>
</reference>
<sequence length="90" mass="10419">MKNMNTLLHFMRYFEPHCIEKGGERICYVSALEYPDKNEVLEVFGGNGFFASGPTVVVLKYAGRKNVDGDDQWWLSDEQLPETFPVWEAR</sequence>
<dbReference type="AlphaFoldDB" id="A0A1I3NWT8"/>
<dbReference type="OrthoDB" id="5471702at2"/>
<proteinExistence type="predicted"/>
<keyword evidence="2" id="KW-1185">Reference proteome</keyword>
<dbReference type="STRING" id="52560.SAMN04488082_101408"/>
<dbReference type="EMBL" id="FORX01000001">
    <property type="protein sequence ID" value="SFJ13572.1"/>
    <property type="molecule type" value="Genomic_DNA"/>
</dbReference>
<accession>A0A1I3NWT8</accession>
<name>A0A1I3NWT8_9BACT</name>
<protein>
    <submittedName>
        <fullName evidence="1">Uncharacterized protein</fullName>
    </submittedName>
</protein>